<protein>
    <recommendedName>
        <fullName evidence="2">Syntaxin N-terminal domain-containing protein</fullName>
    </recommendedName>
</protein>
<dbReference type="InterPro" id="IPR006011">
    <property type="entry name" value="Syntaxin_N"/>
</dbReference>
<name>A0AAW2BJD3_9ROSI</name>
<evidence type="ECO:0000259" key="2">
    <source>
        <dbReference type="Pfam" id="PF00804"/>
    </source>
</evidence>
<comment type="caution">
    <text evidence="3">The sequence shown here is derived from an EMBL/GenBank/DDBJ whole genome shotgun (WGS) entry which is preliminary data.</text>
</comment>
<dbReference type="EMBL" id="JAZDWU010000012">
    <property type="protein sequence ID" value="KAK9984240.1"/>
    <property type="molecule type" value="Genomic_DNA"/>
</dbReference>
<dbReference type="SUPFAM" id="SSF47661">
    <property type="entry name" value="t-snare proteins"/>
    <property type="match status" value="1"/>
</dbReference>
<keyword evidence="1" id="KW-0813">Transport</keyword>
<dbReference type="SUPFAM" id="SSF101152">
    <property type="entry name" value="Mob1/phocein"/>
    <property type="match status" value="1"/>
</dbReference>
<proteinExistence type="predicted"/>
<keyword evidence="4" id="KW-1185">Reference proteome</keyword>
<accession>A0AAW2BJD3</accession>
<feature type="domain" description="Syntaxin N-terminal" evidence="2">
    <location>
        <begin position="148"/>
        <end position="224"/>
    </location>
</feature>
<evidence type="ECO:0000313" key="4">
    <source>
        <dbReference type="Proteomes" id="UP001459277"/>
    </source>
</evidence>
<dbReference type="GO" id="GO:0016192">
    <property type="term" value="P:vesicle-mediated transport"/>
    <property type="evidence" value="ECO:0007669"/>
    <property type="project" value="InterPro"/>
</dbReference>
<dbReference type="GO" id="GO:0016020">
    <property type="term" value="C:membrane"/>
    <property type="evidence" value="ECO:0007669"/>
    <property type="project" value="InterPro"/>
</dbReference>
<dbReference type="InterPro" id="IPR005301">
    <property type="entry name" value="MOB_kinase_act_fam"/>
</dbReference>
<sequence>MQGAQLRKHIDATLGSGNLREAVKLPTGEDLNEWLAVNRYEAPLLRKLADKVAASGFYAVVPDFLHGEPFVLNDPNRPLQDKGTEEAKPVIEALKSKRFFAVGAAGFSWGVSPSQNSLPPQRQGCEDLQSCMDADVSLALKKAKLIKKSSLRRYGPSSSLDRTRTSVVNRLRKKSKDSMESFNNLRRQISSEYRETIQRRYFIITSENPNDKTVNLLISTGGEAMRLLGFDI</sequence>
<dbReference type="InterPro" id="IPR036703">
    <property type="entry name" value="MOB_kinase_act_sf"/>
</dbReference>
<gene>
    <name evidence="3" type="ORF">SO802_033765</name>
</gene>
<evidence type="ECO:0000256" key="1">
    <source>
        <dbReference type="ARBA" id="ARBA00022927"/>
    </source>
</evidence>
<keyword evidence="1" id="KW-0653">Protein transport</keyword>
<dbReference type="Gene3D" id="1.20.58.70">
    <property type="match status" value="1"/>
</dbReference>
<reference evidence="3 4" key="1">
    <citation type="submission" date="2024-01" db="EMBL/GenBank/DDBJ databases">
        <title>A telomere-to-telomere, gap-free genome of sweet tea (Lithocarpus litseifolius).</title>
        <authorList>
            <person name="Zhou J."/>
        </authorList>
    </citation>
    <scope>NUCLEOTIDE SEQUENCE [LARGE SCALE GENOMIC DNA]</scope>
    <source>
        <strain evidence="3">Zhou-2022a</strain>
        <tissue evidence="3">Leaf</tissue>
    </source>
</reference>
<dbReference type="PANTHER" id="PTHR17630:SF97">
    <property type="entry name" value="ENDO-1,31,4-BETA-D-GLUCANASE-LIKE"/>
    <property type="match status" value="1"/>
</dbReference>
<dbReference type="GO" id="GO:0015031">
    <property type="term" value="P:protein transport"/>
    <property type="evidence" value="ECO:0007669"/>
    <property type="project" value="UniProtKB-KW"/>
</dbReference>
<dbReference type="InterPro" id="IPR010989">
    <property type="entry name" value="SNARE"/>
</dbReference>
<dbReference type="Proteomes" id="UP001459277">
    <property type="component" value="Unassembled WGS sequence"/>
</dbReference>
<dbReference type="Gene3D" id="1.20.140.30">
    <property type="entry name" value="MOB kinase activator"/>
    <property type="match status" value="1"/>
</dbReference>
<organism evidence="3 4">
    <name type="scientific">Lithocarpus litseifolius</name>
    <dbReference type="NCBI Taxonomy" id="425828"/>
    <lineage>
        <taxon>Eukaryota</taxon>
        <taxon>Viridiplantae</taxon>
        <taxon>Streptophyta</taxon>
        <taxon>Embryophyta</taxon>
        <taxon>Tracheophyta</taxon>
        <taxon>Spermatophyta</taxon>
        <taxon>Magnoliopsida</taxon>
        <taxon>eudicotyledons</taxon>
        <taxon>Gunneridae</taxon>
        <taxon>Pentapetalae</taxon>
        <taxon>rosids</taxon>
        <taxon>fabids</taxon>
        <taxon>Fagales</taxon>
        <taxon>Fagaceae</taxon>
        <taxon>Lithocarpus</taxon>
    </lineage>
</organism>
<dbReference type="AlphaFoldDB" id="A0AAW2BJD3"/>
<dbReference type="Pfam" id="PF03637">
    <property type="entry name" value="Mob1_phocein"/>
    <property type="match status" value="1"/>
</dbReference>
<evidence type="ECO:0000313" key="3">
    <source>
        <dbReference type="EMBL" id="KAK9984240.1"/>
    </source>
</evidence>
<dbReference type="Pfam" id="PF00804">
    <property type="entry name" value="Syntaxin"/>
    <property type="match status" value="1"/>
</dbReference>
<dbReference type="PANTHER" id="PTHR17630">
    <property type="entry name" value="DIENELACTONE HYDROLASE"/>
    <property type="match status" value="1"/>
</dbReference>